<evidence type="ECO:0008006" key="4">
    <source>
        <dbReference type="Google" id="ProtNLM"/>
    </source>
</evidence>
<feature type="region of interest" description="Disordered" evidence="1">
    <location>
        <begin position="44"/>
        <end position="97"/>
    </location>
</feature>
<feature type="compositionally biased region" description="Acidic residues" evidence="1">
    <location>
        <begin position="52"/>
        <end position="66"/>
    </location>
</feature>
<dbReference type="KEGG" id="tva:5466987"/>
<reference evidence="2" key="1">
    <citation type="submission" date="2006-10" db="EMBL/GenBank/DDBJ databases">
        <authorList>
            <person name="Amadeo P."/>
            <person name="Zhao Q."/>
            <person name="Wortman J."/>
            <person name="Fraser-Liggett C."/>
            <person name="Carlton J."/>
        </authorList>
    </citation>
    <scope>NUCLEOTIDE SEQUENCE</scope>
    <source>
        <strain evidence="2">G3</strain>
    </source>
</reference>
<keyword evidence="3" id="KW-1185">Reference proteome</keyword>
<evidence type="ECO:0000313" key="3">
    <source>
        <dbReference type="Proteomes" id="UP000001542"/>
    </source>
</evidence>
<dbReference type="EMBL" id="DS113190">
    <property type="protein sequence ID" value="EAY21439.1"/>
    <property type="molecule type" value="Genomic_DNA"/>
</dbReference>
<dbReference type="Pfam" id="PF14555">
    <property type="entry name" value="UBA_4"/>
    <property type="match status" value="1"/>
</dbReference>
<gene>
    <name evidence="2" type="ORF">TVAG_198780</name>
</gene>
<organism evidence="2 3">
    <name type="scientific">Trichomonas vaginalis (strain ATCC PRA-98 / G3)</name>
    <dbReference type="NCBI Taxonomy" id="412133"/>
    <lineage>
        <taxon>Eukaryota</taxon>
        <taxon>Metamonada</taxon>
        <taxon>Parabasalia</taxon>
        <taxon>Trichomonadida</taxon>
        <taxon>Trichomonadidae</taxon>
        <taxon>Trichomonas</taxon>
    </lineage>
</organism>
<dbReference type="InParanoid" id="A2DDR3"/>
<proteinExistence type="predicted"/>
<evidence type="ECO:0000313" key="2">
    <source>
        <dbReference type="EMBL" id="EAY21439.1"/>
    </source>
</evidence>
<dbReference type="AlphaFoldDB" id="A2DDR3"/>
<dbReference type="RefSeq" id="XP_001582425.1">
    <property type="nucleotide sequence ID" value="XM_001582375.1"/>
</dbReference>
<accession>A2DDR3</accession>
<evidence type="ECO:0000256" key="1">
    <source>
        <dbReference type="SAM" id="MobiDB-lite"/>
    </source>
</evidence>
<reference evidence="2" key="2">
    <citation type="journal article" date="2007" name="Science">
        <title>Draft genome sequence of the sexually transmitted pathogen Trichomonas vaginalis.</title>
        <authorList>
            <person name="Carlton J.M."/>
            <person name="Hirt R.P."/>
            <person name="Silva J.C."/>
            <person name="Delcher A.L."/>
            <person name="Schatz M."/>
            <person name="Zhao Q."/>
            <person name="Wortman J.R."/>
            <person name="Bidwell S.L."/>
            <person name="Alsmark U.C.M."/>
            <person name="Besteiro S."/>
            <person name="Sicheritz-Ponten T."/>
            <person name="Noel C.J."/>
            <person name="Dacks J.B."/>
            <person name="Foster P.G."/>
            <person name="Simillion C."/>
            <person name="Van de Peer Y."/>
            <person name="Miranda-Saavedra D."/>
            <person name="Barton G.J."/>
            <person name="Westrop G.D."/>
            <person name="Mueller S."/>
            <person name="Dessi D."/>
            <person name="Fiori P.L."/>
            <person name="Ren Q."/>
            <person name="Paulsen I."/>
            <person name="Zhang H."/>
            <person name="Bastida-Corcuera F.D."/>
            <person name="Simoes-Barbosa A."/>
            <person name="Brown M.T."/>
            <person name="Hayes R.D."/>
            <person name="Mukherjee M."/>
            <person name="Okumura C.Y."/>
            <person name="Schneider R."/>
            <person name="Smith A.J."/>
            <person name="Vanacova S."/>
            <person name="Villalvazo M."/>
            <person name="Haas B.J."/>
            <person name="Pertea M."/>
            <person name="Feldblyum T.V."/>
            <person name="Utterback T.R."/>
            <person name="Shu C.L."/>
            <person name="Osoegawa K."/>
            <person name="de Jong P.J."/>
            <person name="Hrdy I."/>
            <person name="Horvathova L."/>
            <person name="Zubacova Z."/>
            <person name="Dolezal P."/>
            <person name="Malik S.B."/>
            <person name="Logsdon J.M. Jr."/>
            <person name="Henze K."/>
            <person name="Gupta A."/>
            <person name="Wang C.C."/>
            <person name="Dunne R.L."/>
            <person name="Upcroft J.A."/>
            <person name="Upcroft P."/>
            <person name="White O."/>
            <person name="Salzberg S.L."/>
            <person name="Tang P."/>
            <person name="Chiu C.-H."/>
            <person name="Lee Y.-S."/>
            <person name="Embley T.M."/>
            <person name="Coombs G.H."/>
            <person name="Mottram J.C."/>
            <person name="Tachezy J."/>
            <person name="Fraser-Liggett C.M."/>
            <person name="Johnson P.J."/>
        </authorList>
    </citation>
    <scope>NUCLEOTIDE SEQUENCE [LARGE SCALE GENOMIC DNA]</scope>
    <source>
        <strain evidence="2">G3</strain>
    </source>
</reference>
<dbReference type="Proteomes" id="UP000001542">
    <property type="component" value="Unassembled WGS sequence"/>
</dbReference>
<name>A2DDR3_TRIV3</name>
<protein>
    <recommendedName>
        <fullName evidence="4">SEP domain-containing protein</fullName>
    </recommendedName>
</protein>
<sequence length="233" mass="26590">MSHCTEEGIAEFQQVTASSRRAAIWFITHNSDLNDAVSNYFDRGESSIPESFDPDEDGSGSSDTDDTFLNPTSDGISDDGKSDDSLTKIFEEPPIEPQEPKFILQQGVVEENEDQITPIQIDNTNIESGSQLSYVLDKVAKNIEVTQDIVEKEEQSFKPRKQIGKHCYFVLWKDGFTFNDQFYNNSSINREDVLRKISLGQLPIHTDEFNDIQFINRINDDHTTEKIIYHAFH</sequence>
<dbReference type="VEuPathDB" id="TrichDB:TVAG_198780"/>
<dbReference type="VEuPathDB" id="TrichDB:TVAGG3_0999210"/>
<feature type="compositionally biased region" description="Basic and acidic residues" evidence="1">
    <location>
        <begin position="78"/>
        <end position="91"/>
    </location>
</feature>